<organism evidence="1 2">
    <name type="scientific">Microbacterium betulae</name>
    <dbReference type="NCBI Taxonomy" id="2981139"/>
    <lineage>
        <taxon>Bacteria</taxon>
        <taxon>Bacillati</taxon>
        <taxon>Actinomycetota</taxon>
        <taxon>Actinomycetes</taxon>
        <taxon>Micrococcales</taxon>
        <taxon>Microbacteriaceae</taxon>
        <taxon>Microbacterium</taxon>
    </lineage>
</organism>
<dbReference type="RefSeq" id="WP_317137945.1">
    <property type="nucleotide sequence ID" value="NZ_CP118157.1"/>
</dbReference>
<evidence type="ECO:0000313" key="1">
    <source>
        <dbReference type="EMBL" id="WOF21469.1"/>
    </source>
</evidence>
<dbReference type="KEGG" id="mbet:N8K70_08645"/>
<reference evidence="1 2" key="1">
    <citation type="submission" date="2023-02" db="EMBL/GenBank/DDBJ databases">
        <title>Microbacterium betulae sp. nov., isolated from birch wood.</title>
        <authorList>
            <person name="Pasciak M."/>
            <person name="Pawlik K.J."/>
            <person name="Martynowski D."/>
            <person name="Laczmanski L."/>
            <person name="Ciekot J."/>
            <person name="Szponar B."/>
            <person name="Wojcik-Fatla A."/>
            <person name="Mackiewicz B."/>
            <person name="Farian E."/>
            <person name="Cholewa G."/>
            <person name="Cholewa A."/>
            <person name="Dutkiewicz J."/>
        </authorList>
    </citation>
    <scope>NUCLEOTIDE SEQUENCE [LARGE SCALE GENOMIC DNA]</scope>
    <source>
        <strain evidence="1 2">AB</strain>
    </source>
</reference>
<evidence type="ECO:0000313" key="2">
    <source>
        <dbReference type="Proteomes" id="UP001305498"/>
    </source>
</evidence>
<dbReference type="EMBL" id="CP118157">
    <property type="protein sequence ID" value="WOF21469.1"/>
    <property type="molecule type" value="Genomic_DNA"/>
</dbReference>
<name>A0AA97FFK0_9MICO</name>
<protein>
    <submittedName>
        <fullName evidence="1">Uncharacterized protein</fullName>
    </submittedName>
</protein>
<dbReference type="AlphaFoldDB" id="A0AA97FFK0"/>
<dbReference type="Proteomes" id="UP001305498">
    <property type="component" value="Chromosome"/>
</dbReference>
<gene>
    <name evidence="1" type="ORF">N8K70_08645</name>
</gene>
<keyword evidence="2" id="KW-1185">Reference proteome</keyword>
<sequence length="110" mass="12047">MSNTPYLSRSLESSDFGTIELRITREDDEVPAFAYTIQNTDGRVDESFTAYGEDDVQALLFCLTAAGDYFARFVPDASFVELGITGLPVTATRAEGEWRAEVVTPTVLPA</sequence>
<proteinExistence type="predicted"/>
<accession>A0AA97FFK0</accession>